<keyword evidence="1" id="KW-0040">ANK repeat</keyword>
<dbReference type="AlphaFoldDB" id="A0AAW0SQ10"/>
<evidence type="ECO:0000313" key="3">
    <source>
        <dbReference type="Proteomes" id="UP001487740"/>
    </source>
</evidence>
<dbReference type="InterPro" id="IPR036770">
    <property type="entry name" value="Ankyrin_rpt-contain_sf"/>
</dbReference>
<proteinExistence type="predicted"/>
<dbReference type="EMBL" id="JARAKH010000048">
    <property type="protein sequence ID" value="KAK8376857.1"/>
    <property type="molecule type" value="Genomic_DNA"/>
</dbReference>
<dbReference type="PROSITE" id="PS50088">
    <property type="entry name" value="ANK_REPEAT"/>
    <property type="match status" value="1"/>
</dbReference>
<organism evidence="2 3">
    <name type="scientific">Scylla paramamosain</name>
    <name type="common">Mud crab</name>
    <dbReference type="NCBI Taxonomy" id="85552"/>
    <lineage>
        <taxon>Eukaryota</taxon>
        <taxon>Metazoa</taxon>
        <taxon>Ecdysozoa</taxon>
        <taxon>Arthropoda</taxon>
        <taxon>Crustacea</taxon>
        <taxon>Multicrustacea</taxon>
        <taxon>Malacostraca</taxon>
        <taxon>Eumalacostraca</taxon>
        <taxon>Eucarida</taxon>
        <taxon>Decapoda</taxon>
        <taxon>Pleocyemata</taxon>
        <taxon>Brachyura</taxon>
        <taxon>Eubrachyura</taxon>
        <taxon>Portunoidea</taxon>
        <taxon>Portunidae</taxon>
        <taxon>Portuninae</taxon>
        <taxon>Scylla</taxon>
    </lineage>
</organism>
<dbReference type="Gene3D" id="1.25.40.20">
    <property type="entry name" value="Ankyrin repeat-containing domain"/>
    <property type="match status" value="1"/>
</dbReference>
<keyword evidence="3" id="KW-1185">Reference proteome</keyword>
<dbReference type="Proteomes" id="UP001487740">
    <property type="component" value="Unassembled WGS sequence"/>
</dbReference>
<protein>
    <submittedName>
        <fullName evidence="2">Uncharacterized protein</fullName>
    </submittedName>
</protein>
<accession>A0AAW0SQ10</accession>
<name>A0AAW0SQ10_SCYPA</name>
<feature type="repeat" description="ANK" evidence="1">
    <location>
        <begin position="52"/>
        <end position="84"/>
    </location>
</feature>
<sequence>MDDVSSVVGQSTHHLFNGSNYVLNGSPSKAKNVSWSWESWTWQPCHKILASDGATPLHHAPGGGYVAALQLLVDKCGDPYVQSKSGLTPIDVAVQHDVESWLAKNAAVL</sequence>
<evidence type="ECO:0000313" key="2">
    <source>
        <dbReference type="EMBL" id="KAK8376857.1"/>
    </source>
</evidence>
<gene>
    <name evidence="2" type="ORF">O3P69_010058</name>
</gene>
<dbReference type="SUPFAM" id="SSF48403">
    <property type="entry name" value="Ankyrin repeat"/>
    <property type="match status" value="1"/>
</dbReference>
<reference evidence="2 3" key="1">
    <citation type="submission" date="2023-03" db="EMBL/GenBank/DDBJ databases">
        <title>High-quality genome of Scylla paramamosain provides insights in environmental adaptation.</title>
        <authorList>
            <person name="Zhang L."/>
        </authorList>
    </citation>
    <scope>NUCLEOTIDE SEQUENCE [LARGE SCALE GENOMIC DNA]</scope>
    <source>
        <strain evidence="2">LZ_2023a</strain>
        <tissue evidence="2">Muscle</tissue>
    </source>
</reference>
<evidence type="ECO:0000256" key="1">
    <source>
        <dbReference type="PROSITE-ProRule" id="PRU00023"/>
    </source>
</evidence>
<dbReference type="InterPro" id="IPR002110">
    <property type="entry name" value="Ankyrin_rpt"/>
</dbReference>
<comment type="caution">
    <text evidence="2">The sequence shown here is derived from an EMBL/GenBank/DDBJ whole genome shotgun (WGS) entry which is preliminary data.</text>
</comment>